<dbReference type="EMBL" id="ADNV01000285">
    <property type="protein sequence ID" value="EFG76036.1"/>
    <property type="molecule type" value="Genomic_DNA"/>
</dbReference>
<gene>
    <name evidence="2" type="ORF">HMPREF0591_4024</name>
</gene>
<name>D5PCY0_9MYCO</name>
<dbReference type="HOGENOM" id="CLU_115403_2_1_11"/>
<protein>
    <submittedName>
        <fullName evidence="2">STAS domain protein</fullName>
    </submittedName>
</protein>
<evidence type="ECO:0000313" key="2">
    <source>
        <dbReference type="EMBL" id="EFG76036.1"/>
    </source>
</evidence>
<organism evidence="2 3">
    <name type="scientific">Mycobacterium parascrofulaceum ATCC BAA-614</name>
    <dbReference type="NCBI Taxonomy" id="525368"/>
    <lineage>
        <taxon>Bacteria</taxon>
        <taxon>Bacillati</taxon>
        <taxon>Actinomycetota</taxon>
        <taxon>Actinomycetes</taxon>
        <taxon>Mycobacteriales</taxon>
        <taxon>Mycobacteriaceae</taxon>
        <taxon>Mycobacterium</taxon>
        <taxon>Mycobacterium simiae complex</taxon>
    </lineage>
</organism>
<feature type="domain" description="STAS" evidence="1">
    <location>
        <begin position="17"/>
        <end position="76"/>
    </location>
</feature>
<dbReference type="Proteomes" id="UP000003653">
    <property type="component" value="Unassembled WGS sequence"/>
</dbReference>
<keyword evidence="3" id="KW-1185">Reference proteome</keyword>
<dbReference type="SUPFAM" id="SSF52091">
    <property type="entry name" value="SpoIIaa-like"/>
    <property type="match status" value="1"/>
</dbReference>
<comment type="caution">
    <text evidence="2">The sequence shown here is derived from an EMBL/GenBank/DDBJ whole genome shotgun (WGS) entry which is preliminary data.</text>
</comment>
<evidence type="ECO:0000259" key="1">
    <source>
        <dbReference type="PROSITE" id="PS50801"/>
    </source>
</evidence>
<dbReference type="InterPro" id="IPR036513">
    <property type="entry name" value="STAS_dom_sf"/>
</dbReference>
<sequence>MELVMPVAQSWQQSRAAQFTARWDPSGTLITVDGELDAANADQLAAYVRHVVDRSRRVILDLRGLKFIGTAGFSALHRINVVCSGAQAHWAMAPSPAVARLLRICDPDGTLPVTTPMAEPLLEPLRADGDEEQLLQLVTQPR</sequence>
<dbReference type="CDD" id="cd07043">
    <property type="entry name" value="STAS_anti-anti-sigma_factors"/>
    <property type="match status" value="1"/>
</dbReference>
<dbReference type="AlphaFoldDB" id="D5PCY0"/>
<dbReference type="eggNOG" id="COG1366">
    <property type="taxonomic scope" value="Bacteria"/>
</dbReference>
<accession>D5PCY0</accession>
<proteinExistence type="predicted"/>
<dbReference type="PROSITE" id="PS50801">
    <property type="entry name" value="STAS"/>
    <property type="match status" value="1"/>
</dbReference>
<dbReference type="RefSeq" id="WP_007168052.1">
    <property type="nucleotide sequence ID" value="NZ_GG770553.1"/>
</dbReference>
<dbReference type="Gene3D" id="3.30.750.24">
    <property type="entry name" value="STAS domain"/>
    <property type="match status" value="1"/>
</dbReference>
<dbReference type="Pfam" id="PF01740">
    <property type="entry name" value="STAS"/>
    <property type="match status" value="1"/>
</dbReference>
<reference evidence="2 3" key="1">
    <citation type="submission" date="2010-04" db="EMBL/GenBank/DDBJ databases">
        <authorList>
            <person name="Muzny D."/>
            <person name="Qin X."/>
            <person name="Deng J."/>
            <person name="Jiang H."/>
            <person name="Liu Y."/>
            <person name="Qu J."/>
            <person name="Song X.-Z."/>
            <person name="Zhang L."/>
            <person name="Thornton R."/>
            <person name="Coyle M."/>
            <person name="Francisco L."/>
            <person name="Jackson L."/>
            <person name="Javaid M."/>
            <person name="Korchina V."/>
            <person name="Kovar C."/>
            <person name="Mata R."/>
            <person name="Mathew T."/>
            <person name="Ngo R."/>
            <person name="Nguyen L."/>
            <person name="Nguyen N."/>
            <person name="Okwuonu G."/>
            <person name="Ongeri F."/>
            <person name="Pham C."/>
            <person name="Simmons D."/>
            <person name="Wilczek-Boney K."/>
            <person name="Hale W."/>
            <person name="Jakkamsetti A."/>
            <person name="Pham P."/>
            <person name="Ruth R."/>
            <person name="San Lucas F."/>
            <person name="Warren J."/>
            <person name="Zhang J."/>
            <person name="Zhao Z."/>
            <person name="Zhou C."/>
            <person name="Zhu D."/>
            <person name="Lee S."/>
            <person name="Bess C."/>
            <person name="Blankenburg K."/>
            <person name="Forbes L."/>
            <person name="Fu Q."/>
            <person name="Gubbala S."/>
            <person name="Hirani K."/>
            <person name="Jayaseelan J.C."/>
            <person name="Lara F."/>
            <person name="Munidasa M."/>
            <person name="Palculict T."/>
            <person name="Patil S."/>
            <person name="Pu L.-L."/>
            <person name="Saada N."/>
            <person name="Tang L."/>
            <person name="Weissenberger G."/>
            <person name="Zhu Y."/>
            <person name="Hemphill L."/>
            <person name="Shang Y."/>
            <person name="Youmans B."/>
            <person name="Ayvaz T."/>
            <person name="Ross M."/>
            <person name="Santibanez J."/>
            <person name="Aqrawi P."/>
            <person name="Gross S."/>
            <person name="Joshi V."/>
            <person name="Fowler G."/>
            <person name="Nazareth L."/>
            <person name="Reid J."/>
            <person name="Worley K."/>
            <person name="Petrosino J."/>
            <person name="Highlander S."/>
            <person name="Gibbs R."/>
        </authorList>
    </citation>
    <scope>NUCLEOTIDE SEQUENCE [LARGE SCALE GENOMIC DNA]</scope>
    <source>
        <strain evidence="2 3">ATCC BAA-614</strain>
    </source>
</reference>
<dbReference type="InterPro" id="IPR002645">
    <property type="entry name" value="STAS_dom"/>
</dbReference>
<evidence type="ECO:0000313" key="3">
    <source>
        <dbReference type="Proteomes" id="UP000003653"/>
    </source>
</evidence>